<keyword evidence="6" id="KW-1185">Reference proteome</keyword>
<reference evidence="5" key="1">
    <citation type="submission" date="2021-01" db="EMBL/GenBank/DDBJ databases">
        <authorList>
            <person name="Bezrukov I."/>
        </authorList>
    </citation>
    <scope>NUCLEOTIDE SEQUENCE</scope>
</reference>
<dbReference type="GO" id="GO:0009733">
    <property type="term" value="P:response to auxin"/>
    <property type="evidence" value="ECO:0007669"/>
    <property type="project" value="InterPro"/>
</dbReference>
<sequence length="188" mass="21468">MRRLKRKRRKMRQRSKQQQLNKVKPIPTPTVKSTGTIVSLENSSTGSDSAILPPSNGVPCLRCKSVSTQLGRSYSYTSLRSKSARRDPQDHLHDVNQSPTPSMYQTVLVGRTKKPYLISKQHLKHPLLNALVEKQQRYEEDDNEDGSCIITVKCEVVLFDHLLWMLENGDQSHILESLDDFAHLYLSP</sequence>
<feature type="region of interest" description="Disordered" evidence="4">
    <location>
        <begin position="1"/>
        <end position="54"/>
    </location>
</feature>
<comment type="similarity">
    <text evidence="1">Belongs to the ARG7 family.</text>
</comment>
<accession>A0A8S1ZUX8</accession>
<dbReference type="InterPro" id="IPR003676">
    <property type="entry name" value="SAUR_fam"/>
</dbReference>
<evidence type="ECO:0000313" key="5">
    <source>
        <dbReference type="EMBL" id="CAE5967056.1"/>
    </source>
</evidence>
<gene>
    <name evidence="5" type="ORF">AARE701A_LOCUS7031</name>
</gene>
<feature type="compositionally biased region" description="Basic residues" evidence="4">
    <location>
        <begin position="1"/>
        <end position="15"/>
    </location>
</feature>
<dbReference type="AlphaFoldDB" id="A0A8S1ZUX8"/>
<evidence type="ECO:0000256" key="3">
    <source>
        <dbReference type="ARBA" id="ARBA00022604"/>
    </source>
</evidence>
<dbReference type="PANTHER" id="PTHR35296">
    <property type="entry name" value="EXPRESSED PROTEIN"/>
    <property type="match status" value="1"/>
</dbReference>
<organism evidence="5 6">
    <name type="scientific">Arabidopsis arenosa</name>
    <name type="common">Sand rock-cress</name>
    <name type="synonym">Cardaminopsis arenosa</name>
    <dbReference type="NCBI Taxonomy" id="38785"/>
    <lineage>
        <taxon>Eukaryota</taxon>
        <taxon>Viridiplantae</taxon>
        <taxon>Streptophyta</taxon>
        <taxon>Embryophyta</taxon>
        <taxon>Tracheophyta</taxon>
        <taxon>Spermatophyta</taxon>
        <taxon>Magnoliopsida</taxon>
        <taxon>eudicotyledons</taxon>
        <taxon>Gunneridae</taxon>
        <taxon>Pentapetalae</taxon>
        <taxon>rosids</taxon>
        <taxon>malvids</taxon>
        <taxon>Brassicales</taxon>
        <taxon>Brassicaceae</taxon>
        <taxon>Camelineae</taxon>
        <taxon>Arabidopsis</taxon>
    </lineage>
</organism>
<dbReference type="Pfam" id="PF02519">
    <property type="entry name" value="Auxin_inducible"/>
    <property type="match status" value="1"/>
</dbReference>
<evidence type="ECO:0000256" key="2">
    <source>
        <dbReference type="ARBA" id="ARBA00022473"/>
    </source>
</evidence>
<keyword evidence="2" id="KW-0217">Developmental protein</keyword>
<feature type="compositionally biased region" description="Basic and acidic residues" evidence="4">
    <location>
        <begin position="84"/>
        <end position="94"/>
    </location>
</feature>
<evidence type="ECO:0000256" key="4">
    <source>
        <dbReference type="SAM" id="MobiDB-lite"/>
    </source>
</evidence>
<dbReference type="EMBL" id="LR999453">
    <property type="protein sequence ID" value="CAE5967056.1"/>
    <property type="molecule type" value="Genomic_DNA"/>
</dbReference>
<evidence type="ECO:0000256" key="1">
    <source>
        <dbReference type="ARBA" id="ARBA00006974"/>
    </source>
</evidence>
<evidence type="ECO:0000313" key="6">
    <source>
        <dbReference type="Proteomes" id="UP000682877"/>
    </source>
</evidence>
<feature type="region of interest" description="Disordered" evidence="4">
    <location>
        <begin position="78"/>
        <end position="101"/>
    </location>
</feature>
<feature type="compositionally biased region" description="Polar residues" evidence="4">
    <location>
        <begin position="30"/>
        <end position="48"/>
    </location>
</feature>
<protein>
    <submittedName>
        <fullName evidence="5">Uncharacterized protein</fullName>
    </submittedName>
</protein>
<dbReference type="PANTHER" id="PTHR35296:SF8">
    <property type="entry name" value="SMALL AUXIN-UP RNA-RELATED"/>
    <property type="match status" value="1"/>
</dbReference>
<proteinExistence type="inferred from homology"/>
<name>A0A8S1ZUX8_ARAAE</name>
<keyword evidence="3" id="KW-0341">Growth regulation</keyword>
<dbReference type="Proteomes" id="UP000682877">
    <property type="component" value="Chromosome 3"/>
</dbReference>